<dbReference type="PANTHER" id="PTHR18952:SF81">
    <property type="entry name" value="CARBONIC ANHYDRASE 13"/>
    <property type="match status" value="1"/>
</dbReference>
<dbReference type="EMBL" id="JAACNH010000005">
    <property type="protein sequence ID" value="KAG8441875.1"/>
    <property type="molecule type" value="Genomic_DNA"/>
</dbReference>
<evidence type="ECO:0000256" key="2">
    <source>
        <dbReference type="ARBA" id="ARBA00022723"/>
    </source>
</evidence>
<evidence type="ECO:0000256" key="4">
    <source>
        <dbReference type="RuleBase" id="RU367011"/>
    </source>
</evidence>
<evidence type="ECO:0000256" key="1">
    <source>
        <dbReference type="ARBA" id="ARBA00010718"/>
    </source>
</evidence>
<dbReference type="InterPro" id="IPR018338">
    <property type="entry name" value="Carbonic_anhydrase_a-class_CS"/>
</dbReference>
<dbReference type="PANTHER" id="PTHR18952">
    <property type="entry name" value="CARBONIC ANHYDRASE"/>
    <property type="match status" value="1"/>
</dbReference>
<feature type="non-terminal residue" evidence="6">
    <location>
        <position position="1"/>
    </location>
</feature>
<keyword evidence="3 4" id="KW-0862">Zinc</keyword>
<comment type="caution">
    <text evidence="6">The sequence shown here is derived from an EMBL/GenBank/DDBJ whole genome shotgun (WGS) entry which is preliminary data.</text>
</comment>
<keyword evidence="4" id="KW-0456">Lyase</keyword>
<dbReference type="SMART" id="SM01057">
    <property type="entry name" value="Carb_anhydrase"/>
    <property type="match status" value="1"/>
</dbReference>
<protein>
    <recommendedName>
        <fullName evidence="4">Carbonic anhydrase</fullName>
        <ecNumber evidence="4">4.2.1.1</ecNumber>
    </recommendedName>
</protein>
<sequence length="213" mass="23947">LRPQSAKVLVNSGHSFNVDFDDTENKSVLSGGPLVGSYRLRQFHFHWGPSDDRGSEHKVDGVNYAAELHIVHWNSLKYSSYVEAAKQHDGLCVLGVFVKIGESNRLLERITDAINVIKYKGKRSPFTDFDPSCLLPGCKDFWTYPGSLTVPPLLESVTWIILKDPISITSEQLVTFRSLFRTSETGEEKGGTMQTNHRPVQPLNNRKVRASFL</sequence>
<dbReference type="EC" id="4.2.1.1" evidence="4"/>
<dbReference type="Proteomes" id="UP000812440">
    <property type="component" value="Chromosome 6"/>
</dbReference>
<dbReference type="Pfam" id="PF00194">
    <property type="entry name" value="Carb_anhydrase"/>
    <property type="match status" value="1"/>
</dbReference>
<name>A0A8T2J9E8_9PIPI</name>
<dbReference type="InterPro" id="IPR036398">
    <property type="entry name" value="CA_dom_sf"/>
</dbReference>
<comment type="catalytic activity">
    <reaction evidence="4">
        <text>hydrogencarbonate + H(+) = CO2 + H2O</text>
        <dbReference type="Rhea" id="RHEA:10748"/>
        <dbReference type="ChEBI" id="CHEBI:15377"/>
        <dbReference type="ChEBI" id="CHEBI:15378"/>
        <dbReference type="ChEBI" id="CHEBI:16526"/>
        <dbReference type="ChEBI" id="CHEBI:17544"/>
        <dbReference type="EC" id="4.2.1.1"/>
    </reaction>
</comment>
<comment type="similarity">
    <text evidence="1 4">Belongs to the alpha-carbonic anhydrase family.</text>
</comment>
<evidence type="ECO:0000256" key="3">
    <source>
        <dbReference type="ARBA" id="ARBA00022833"/>
    </source>
</evidence>
<evidence type="ECO:0000313" key="6">
    <source>
        <dbReference type="EMBL" id="KAG8441875.1"/>
    </source>
</evidence>
<keyword evidence="2 4" id="KW-0479">Metal-binding</keyword>
<dbReference type="PROSITE" id="PS51144">
    <property type="entry name" value="ALPHA_CA_2"/>
    <property type="match status" value="1"/>
</dbReference>
<comment type="function">
    <text evidence="4">Reversible hydration of carbon dioxide.</text>
</comment>
<gene>
    <name evidence="6" type="ORF">GDO86_010887</name>
</gene>
<dbReference type="GO" id="GO:0004089">
    <property type="term" value="F:carbonate dehydratase activity"/>
    <property type="evidence" value="ECO:0007669"/>
    <property type="project" value="UniProtKB-UniRule"/>
</dbReference>
<dbReference type="GO" id="GO:0005829">
    <property type="term" value="C:cytosol"/>
    <property type="evidence" value="ECO:0007669"/>
    <property type="project" value="TreeGrafter"/>
</dbReference>
<dbReference type="SUPFAM" id="SSF51069">
    <property type="entry name" value="Carbonic anhydrase"/>
    <property type="match status" value="1"/>
</dbReference>
<organism evidence="6 7">
    <name type="scientific">Hymenochirus boettgeri</name>
    <name type="common">Congo dwarf clawed frog</name>
    <dbReference type="NCBI Taxonomy" id="247094"/>
    <lineage>
        <taxon>Eukaryota</taxon>
        <taxon>Metazoa</taxon>
        <taxon>Chordata</taxon>
        <taxon>Craniata</taxon>
        <taxon>Vertebrata</taxon>
        <taxon>Euteleostomi</taxon>
        <taxon>Amphibia</taxon>
        <taxon>Batrachia</taxon>
        <taxon>Anura</taxon>
        <taxon>Pipoidea</taxon>
        <taxon>Pipidae</taxon>
        <taxon>Pipinae</taxon>
        <taxon>Hymenochirus</taxon>
    </lineage>
</organism>
<dbReference type="InterPro" id="IPR001148">
    <property type="entry name" value="CA_dom"/>
</dbReference>
<dbReference type="AlphaFoldDB" id="A0A8T2J9E8"/>
<dbReference type="InterPro" id="IPR023561">
    <property type="entry name" value="Carbonic_anhydrase_a-class"/>
</dbReference>
<feature type="domain" description="Alpha-carbonic anhydrase" evidence="5">
    <location>
        <begin position="1"/>
        <end position="212"/>
    </location>
</feature>
<keyword evidence="7" id="KW-1185">Reference proteome</keyword>
<feature type="non-terminal residue" evidence="6">
    <location>
        <position position="213"/>
    </location>
</feature>
<evidence type="ECO:0000259" key="5">
    <source>
        <dbReference type="PROSITE" id="PS51144"/>
    </source>
</evidence>
<proteinExistence type="inferred from homology"/>
<accession>A0A8T2J9E8</accession>
<evidence type="ECO:0000313" key="7">
    <source>
        <dbReference type="Proteomes" id="UP000812440"/>
    </source>
</evidence>
<dbReference type="GO" id="GO:0008270">
    <property type="term" value="F:zinc ion binding"/>
    <property type="evidence" value="ECO:0007669"/>
    <property type="project" value="UniProtKB-UniRule"/>
</dbReference>
<dbReference type="PROSITE" id="PS00162">
    <property type="entry name" value="ALPHA_CA_1"/>
    <property type="match status" value="1"/>
</dbReference>
<dbReference type="Gene3D" id="3.10.200.10">
    <property type="entry name" value="Alpha carbonic anhydrase"/>
    <property type="match status" value="1"/>
</dbReference>
<comment type="cofactor">
    <cofactor evidence="4">
        <name>Zn(2+)</name>
        <dbReference type="ChEBI" id="CHEBI:29105"/>
    </cofactor>
</comment>
<dbReference type="OrthoDB" id="429145at2759"/>
<reference evidence="6" key="1">
    <citation type="thesis" date="2020" institute="ProQuest LLC" country="789 East Eisenhower Parkway, Ann Arbor, MI, USA">
        <title>Comparative Genomics and Chromosome Evolution.</title>
        <authorList>
            <person name="Mudd A.B."/>
        </authorList>
    </citation>
    <scope>NUCLEOTIDE SEQUENCE</scope>
    <source>
        <strain evidence="6">Female2</strain>
        <tissue evidence="6">Blood</tissue>
    </source>
</reference>